<dbReference type="AlphaFoldDB" id="A0A9N9EBD1"/>
<comment type="caution">
    <text evidence="3">The sequence shown here is derived from an EMBL/GenBank/DDBJ whole genome shotgun (WGS) entry which is preliminary data.</text>
</comment>
<dbReference type="OrthoDB" id="2492279at2759"/>
<feature type="region of interest" description="Disordered" evidence="2">
    <location>
        <begin position="1"/>
        <end position="35"/>
    </location>
</feature>
<dbReference type="EMBL" id="CAJVPQ010005526">
    <property type="protein sequence ID" value="CAG8671605.1"/>
    <property type="molecule type" value="Genomic_DNA"/>
</dbReference>
<accession>A0A9N9EBD1</accession>
<organism evidence="3 4">
    <name type="scientific">Funneliformis caledonium</name>
    <dbReference type="NCBI Taxonomy" id="1117310"/>
    <lineage>
        <taxon>Eukaryota</taxon>
        <taxon>Fungi</taxon>
        <taxon>Fungi incertae sedis</taxon>
        <taxon>Mucoromycota</taxon>
        <taxon>Glomeromycotina</taxon>
        <taxon>Glomeromycetes</taxon>
        <taxon>Glomerales</taxon>
        <taxon>Glomeraceae</taxon>
        <taxon>Funneliformis</taxon>
    </lineage>
</organism>
<name>A0A9N9EBD1_9GLOM</name>
<feature type="coiled-coil region" evidence="1">
    <location>
        <begin position="38"/>
        <end position="65"/>
    </location>
</feature>
<evidence type="ECO:0000256" key="1">
    <source>
        <dbReference type="SAM" id="Coils"/>
    </source>
</evidence>
<evidence type="ECO:0000313" key="4">
    <source>
        <dbReference type="Proteomes" id="UP000789570"/>
    </source>
</evidence>
<keyword evidence="4" id="KW-1185">Reference proteome</keyword>
<sequence>MFFTPEGSLSQRNGEKRPSGSDEESRQEGQHKKKVPLLVDVIQENEEKDKKIDALQAQVDELKDFIKILAKGKHKSIDPKDIIIKLSDDNYISQPNIT</sequence>
<reference evidence="3" key="1">
    <citation type="submission" date="2021-06" db="EMBL/GenBank/DDBJ databases">
        <authorList>
            <person name="Kallberg Y."/>
            <person name="Tangrot J."/>
            <person name="Rosling A."/>
        </authorList>
    </citation>
    <scope>NUCLEOTIDE SEQUENCE</scope>
    <source>
        <strain evidence="3">UK204</strain>
    </source>
</reference>
<dbReference type="Proteomes" id="UP000789570">
    <property type="component" value="Unassembled WGS sequence"/>
</dbReference>
<keyword evidence="1" id="KW-0175">Coiled coil</keyword>
<gene>
    <name evidence="3" type="ORF">FCALED_LOCUS12048</name>
</gene>
<feature type="compositionally biased region" description="Basic and acidic residues" evidence="2">
    <location>
        <begin position="13"/>
        <end position="30"/>
    </location>
</feature>
<proteinExistence type="predicted"/>
<evidence type="ECO:0000256" key="2">
    <source>
        <dbReference type="SAM" id="MobiDB-lite"/>
    </source>
</evidence>
<protein>
    <submittedName>
        <fullName evidence="3">16929_t:CDS:1</fullName>
    </submittedName>
</protein>
<evidence type="ECO:0000313" key="3">
    <source>
        <dbReference type="EMBL" id="CAG8671605.1"/>
    </source>
</evidence>